<dbReference type="EMBL" id="BAAAFZ010000002">
    <property type="protein sequence ID" value="GAA0566931.1"/>
    <property type="molecule type" value="Genomic_DNA"/>
</dbReference>
<organism evidence="1 2">
    <name type="scientific">Craurococcus roseus</name>
    <dbReference type="NCBI Taxonomy" id="77585"/>
    <lineage>
        <taxon>Bacteria</taxon>
        <taxon>Pseudomonadati</taxon>
        <taxon>Pseudomonadota</taxon>
        <taxon>Alphaproteobacteria</taxon>
        <taxon>Acetobacterales</taxon>
        <taxon>Acetobacteraceae</taxon>
        <taxon>Craurococcus</taxon>
    </lineage>
</organism>
<gene>
    <name evidence="1" type="ORF">GCM10009416_01180</name>
</gene>
<evidence type="ECO:0008006" key="3">
    <source>
        <dbReference type="Google" id="ProtNLM"/>
    </source>
</evidence>
<sequence length="519" mass="55858">MDLKVTYMTLPGRSSGRRQNVGDRIIHLGVRNIMLCALGPHEAREVNLASKDPVPDDTDVLVVCGTPQIAKMQPVVAPVRRAAEAADAPVPVRLNLGAGAVYVDDFGADRAGRDAAFAQSVREAPVAATYARYAGFHLCTTRDLAATAALRGVGVPALPLPCPGFFSALFQPRPLLRHARPLVSVLNGGVGMWNSVAGDVHGFYERLREARPDALFVAHDEEDCEMLADLGIPHVAFEDADELVAALAAHERLLSVRVHSALPAWALGLDVTLLGLDRRALIGEDFGASFRVLPLRKEDDLRKGLAAVGGGARPAQDDATRAAWLARHLDLYVGAVRSAVEAVLGPLPPRADPARPPAPEPAMLAEAGLYRARLFHSTEREFGVGADRLRSHYRAEHHGDEMAFVTDGEQRTLVYGPYVTIPRGRWSVELEISADPPPGTQEPPPGLMLSVTKGMPPAVLAQNGIEPAPAGASWPWAFPITFRNPRDTGMLETVVRSPGGPLAPGWRFRVGGLRFRRLD</sequence>
<protein>
    <recommendedName>
        <fullName evidence="3">Polysaccharide pyruvyl transferase domain-containing protein</fullName>
    </recommendedName>
</protein>
<accession>A0ABP3PLD8</accession>
<reference evidence="2" key="1">
    <citation type="journal article" date="2019" name="Int. J. Syst. Evol. Microbiol.">
        <title>The Global Catalogue of Microorganisms (GCM) 10K type strain sequencing project: providing services to taxonomists for standard genome sequencing and annotation.</title>
        <authorList>
            <consortium name="The Broad Institute Genomics Platform"/>
            <consortium name="The Broad Institute Genome Sequencing Center for Infectious Disease"/>
            <person name="Wu L."/>
            <person name="Ma J."/>
        </authorList>
    </citation>
    <scope>NUCLEOTIDE SEQUENCE [LARGE SCALE GENOMIC DNA]</scope>
    <source>
        <strain evidence="2">JCM 9933</strain>
    </source>
</reference>
<proteinExistence type="predicted"/>
<evidence type="ECO:0000313" key="2">
    <source>
        <dbReference type="Proteomes" id="UP001501588"/>
    </source>
</evidence>
<comment type="caution">
    <text evidence="1">The sequence shown here is derived from an EMBL/GenBank/DDBJ whole genome shotgun (WGS) entry which is preliminary data.</text>
</comment>
<evidence type="ECO:0000313" key="1">
    <source>
        <dbReference type="EMBL" id="GAA0566931.1"/>
    </source>
</evidence>
<dbReference type="RefSeq" id="WP_343893181.1">
    <property type="nucleotide sequence ID" value="NZ_BAAAFZ010000002.1"/>
</dbReference>
<dbReference type="Proteomes" id="UP001501588">
    <property type="component" value="Unassembled WGS sequence"/>
</dbReference>
<keyword evidence="2" id="KW-1185">Reference proteome</keyword>
<name>A0ABP3PLD8_9PROT</name>